<name>A0AAW6D4L6_9FIRM</name>
<dbReference type="InterPro" id="IPR011990">
    <property type="entry name" value="TPR-like_helical_dom_sf"/>
</dbReference>
<dbReference type="InterPro" id="IPR011042">
    <property type="entry name" value="6-blade_b-propeller_TolB-like"/>
</dbReference>
<dbReference type="SUPFAM" id="SSF101898">
    <property type="entry name" value="NHL repeat"/>
    <property type="match status" value="1"/>
</dbReference>
<keyword evidence="1" id="KW-0472">Membrane</keyword>
<keyword evidence="2" id="KW-0732">Signal</keyword>
<comment type="caution">
    <text evidence="3">The sequence shown here is derived from an EMBL/GenBank/DDBJ whole genome shotgun (WGS) entry which is preliminary data.</text>
</comment>
<accession>A0AAW6D4L6</accession>
<protein>
    <recommendedName>
        <fullName evidence="5">NHL repeat</fullName>
    </recommendedName>
</protein>
<feature type="transmembrane region" description="Helical" evidence="1">
    <location>
        <begin position="501"/>
        <end position="519"/>
    </location>
</feature>
<keyword evidence="1" id="KW-0812">Transmembrane</keyword>
<reference evidence="3" key="1">
    <citation type="submission" date="2023-01" db="EMBL/GenBank/DDBJ databases">
        <title>Human gut microbiome strain richness.</title>
        <authorList>
            <person name="Chen-Liaw A."/>
        </authorList>
    </citation>
    <scope>NUCLEOTIDE SEQUENCE</scope>
    <source>
        <strain evidence="3">1001283st1_G1_1001283B150217_161031</strain>
    </source>
</reference>
<keyword evidence="1" id="KW-1133">Transmembrane helix</keyword>
<sequence length="533" mass="60136">MILVPNMKKIATAAVSAIMAVSMLCSSAFADQPYEGYSYDWWGDPVPSQTGYVVDRVVTGLDFGSGTRYNTDAQLKAISEQTGSEVTKDVEIGELKEPQDLFIDRETQSLYIVDSGNHRILVTDVTYSRAFTVMDYFYNPKTDKYETLKNPHGIFVRHVDDAENENESTMIYIADYDNSRVIGVYADGTVFQIFERPSAEFYDADVTFLPNKVVVDVAGNVYVNIKSITDGAVMFAPDGSFSNFFGANRVEQTAQAIANKFWRTILSREAAAAFIQAVPMEFDNFDIDDEGFIYTVTGSKSATTDIFKKMNPAGENILINLGYSDYTYGDMASYYYKNQTYGSQITDVDVDEDGTIRLLDFANGRIFEYTNECDLLFIYGGKGNQKGLFTNVTAVEAYNSVVYVLDSRKNSITTFKRTEFGNIVHEAMGLYNLGKYEEASGPWQEVLTRDSNYWFAYIGLGNSELSQGNYEQAMKYFYRNSRAGYNRAFKQYRMQFIRDNFNIFMIIVLVIIVALVVLSKVRKHIKAKKAGGK</sequence>
<proteinExistence type="predicted"/>
<evidence type="ECO:0000256" key="2">
    <source>
        <dbReference type="SAM" id="SignalP"/>
    </source>
</evidence>
<gene>
    <name evidence="3" type="ORF">PNE09_06340</name>
</gene>
<evidence type="ECO:0000313" key="4">
    <source>
        <dbReference type="Proteomes" id="UP001210809"/>
    </source>
</evidence>
<organism evidence="3 4">
    <name type="scientific">[Eubacterium] siraeum</name>
    <dbReference type="NCBI Taxonomy" id="39492"/>
    <lineage>
        <taxon>Bacteria</taxon>
        <taxon>Bacillati</taxon>
        <taxon>Bacillota</taxon>
        <taxon>Clostridia</taxon>
        <taxon>Eubacteriales</taxon>
        <taxon>Oscillospiraceae</taxon>
        <taxon>Oscillospiraceae incertae sedis</taxon>
    </lineage>
</organism>
<evidence type="ECO:0000256" key="1">
    <source>
        <dbReference type="SAM" id="Phobius"/>
    </source>
</evidence>
<dbReference type="Gene3D" id="1.25.40.10">
    <property type="entry name" value="Tetratricopeptide repeat domain"/>
    <property type="match status" value="1"/>
</dbReference>
<feature type="chain" id="PRO_5043375234" description="NHL repeat" evidence="2">
    <location>
        <begin position="31"/>
        <end position="533"/>
    </location>
</feature>
<dbReference type="AlphaFoldDB" id="A0AAW6D4L6"/>
<evidence type="ECO:0008006" key="5">
    <source>
        <dbReference type="Google" id="ProtNLM"/>
    </source>
</evidence>
<feature type="signal peptide" evidence="2">
    <location>
        <begin position="1"/>
        <end position="30"/>
    </location>
</feature>
<dbReference type="Gene3D" id="2.120.10.30">
    <property type="entry name" value="TolB, C-terminal domain"/>
    <property type="match status" value="1"/>
</dbReference>
<dbReference type="Proteomes" id="UP001210809">
    <property type="component" value="Unassembled WGS sequence"/>
</dbReference>
<dbReference type="SUPFAM" id="SSF48452">
    <property type="entry name" value="TPR-like"/>
    <property type="match status" value="1"/>
</dbReference>
<evidence type="ECO:0000313" key="3">
    <source>
        <dbReference type="EMBL" id="MDB8003682.1"/>
    </source>
</evidence>
<dbReference type="EMBL" id="JAQLXW010000007">
    <property type="protein sequence ID" value="MDB8003682.1"/>
    <property type="molecule type" value="Genomic_DNA"/>
</dbReference>